<keyword evidence="3 9" id="KW-0479">Metal-binding</keyword>
<evidence type="ECO:0000313" key="12">
    <source>
        <dbReference type="Proteomes" id="UP000184148"/>
    </source>
</evidence>
<dbReference type="STRING" id="1121429.SAMN02745133_02253"/>
<dbReference type="Gene3D" id="3.30.70.360">
    <property type="match status" value="1"/>
</dbReference>
<dbReference type="PIRSF" id="PIRSF001123">
    <property type="entry name" value="PepA_GA"/>
    <property type="match status" value="1"/>
</dbReference>
<dbReference type="InterPro" id="IPR036264">
    <property type="entry name" value="Bact_exopeptidase_dim_dom"/>
</dbReference>
<evidence type="ECO:0000256" key="4">
    <source>
        <dbReference type="ARBA" id="ARBA00022801"/>
    </source>
</evidence>
<dbReference type="OrthoDB" id="9773892at2"/>
<keyword evidence="12" id="KW-1185">Reference proteome</keyword>
<dbReference type="Proteomes" id="UP000184148">
    <property type="component" value="Unassembled WGS sequence"/>
</dbReference>
<dbReference type="PANTHER" id="PTHR42994">
    <property type="entry name" value="PEPTIDASE T"/>
    <property type="match status" value="1"/>
</dbReference>
<evidence type="ECO:0000256" key="7">
    <source>
        <dbReference type="PIRNR" id="PIRNR001123"/>
    </source>
</evidence>
<gene>
    <name evidence="11" type="ORF">SAMN02745133_02253</name>
</gene>
<keyword evidence="5" id="KW-0862">Zinc</keyword>
<evidence type="ECO:0000256" key="6">
    <source>
        <dbReference type="ARBA" id="ARBA00023049"/>
    </source>
</evidence>
<evidence type="ECO:0000256" key="2">
    <source>
        <dbReference type="ARBA" id="ARBA00022670"/>
    </source>
</evidence>
<feature type="binding site" evidence="9">
    <location>
        <position position="109"/>
    </location>
    <ligand>
        <name>Zn(2+)</name>
        <dbReference type="ChEBI" id="CHEBI:29105"/>
        <label>2</label>
    </ligand>
</feature>
<comment type="cofactor">
    <cofactor evidence="1">
        <name>Zn(2+)</name>
        <dbReference type="ChEBI" id="CHEBI:29105"/>
    </cofactor>
</comment>
<evidence type="ECO:0000256" key="8">
    <source>
        <dbReference type="PIRSR" id="PIRSR001123-1"/>
    </source>
</evidence>
<protein>
    <submittedName>
        <fullName evidence="11">Peptidase T-like protein</fullName>
    </submittedName>
</protein>
<dbReference type="NCBIfam" id="TIGR01883">
    <property type="entry name" value="PepT-like"/>
    <property type="match status" value="1"/>
</dbReference>
<dbReference type="GO" id="GO:0006508">
    <property type="term" value="P:proteolysis"/>
    <property type="evidence" value="ECO:0007669"/>
    <property type="project" value="UniProtKB-KW"/>
</dbReference>
<accession>A0A1M5AEK6</accession>
<feature type="domain" description="Peptidase M20 dimerisation" evidence="10">
    <location>
        <begin position="184"/>
        <end position="276"/>
    </location>
</feature>
<feature type="active site" description="Proton acceptor" evidence="8">
    <location>
        <position position="142"/>
    </location>
</feature>
<dbReference type="GO" id="GO:0004177">
    <property type="term" value="F:aminopeptidase activity"/>
    <property type="evidence" value="ECO:0007669"/>
    <property type="project" value="UniProtKB-UniRule"/>
</dbReference>
<dbReference type="AlphaFoldDB" id="A0A1M5AEK6"/>
<dbReference type="SUPFAM" id="SSF55031">
    <property type="entry name" value="Bacterial exopeptidase dimerisation domain"/>
    <property type="match status" value="1"/>
</dbReference>
<dbReference type="EMBL" id="FQUY01000017">
    <property type="protein sequence ID" value="SHF28585.1"/>
    <property type="molecule type" value="Genomic_DNA"/>
</dbReference>
<dbReference type="InterPro" id="IPR001261">
    <property type="entry name" value="ArgE/DapE_CS"/>
</dbReference>
<dbReference type="GO" id="GO:0046872">
    <property type="term" value="F:metal ion binding"/>
    <property type="evidence" value="ECO:0007669"/>
    <property type="project" value="UniProtKB-UniRule"/>
</dbReference>
<evidence type="ECO:0000256" key="1">
    <source>
        <dbReference type="ARBA" id="ARBA00001947"/>
    </source>
</evidence>
<dbReference type="SUPFAM" id="SSF53187">
    <property type="entry name" value="Zn-dependent exopeptidases"/>
    <property type="match status" value="1"/>
</dbReference>
<name>A0A1M5AEK6_9FIRM</name>
<proteinExistence type="inferred from homology"/>
<dbReference type="InterPro" id="IPR011650">
    <property type="entry name" value="Peptidase_M20_dimer"/>
</dbReference>
<keyword evidence="2" id="KW-0645">Protease</keyword>
<organism evidence="11 12">
    <name type="scientific">Desulforamulus putei DSM 12395</name>
    <dbReference type="NCBI Taxonomy" id="1121429"/>
    <lineage>
        <taxon>Bacteria</taxon>
        <taxon>Bacillati</taxon>
        <taxon>Bacillota</taxon>
        <taxon>Clostridia</taxon>
        <taxon>Eubacteriales</taxon>
        <taxon>Peptococcaceae</taxon>
        <taxon>Desulforamulus</taxon>
    </lineage>
</organism>
<keyword evidence="4" id="KW-0378">Hydrolase</keyword>
<dbReference type="InterPro" id="IPR002933">
    <property type="entry name" value="Peptidase_M20"/>
</dbReference>
<dbReference type="GO" id="GO:0008237">
    <property type="term" value="F:metallopeptidase activity"/>
    <property type="evidence" value="ECO:0007669"/>
    <property type="project" value="UniProtKB-KW"/>
</dbReference>
<keyword evidence="6" id="KW-0482">Metalloprotease</keyword>
<sequence>MVNTERLIQEFMELVQVDSESGAERQLADLLKERLAALGLEVFEDNASGFVEVGRGTGNVIATLPGNGGEGPPLLLSAHMDTVKPGQGVRPRRENGMITSSGDTILGSDDKAGIVAILECLRVIKEENITHGGVQVVFTVAEEIGLVGAKNLDYSRIKARVGFVLDSGGPPGEIIIKAPTQYSLTATIKGKAAHAGIAPEQGINAIVVASHAIANMKVGRIDEETTSNIGLISGGVATNIVPEQTTVKGEARSINPTKAKDQIDHMVDEINKAAEKFGATAAIDVVKEYDPINLAPESLPVRIAMQAAANIGVKPFLGQTGGGSDANIFNGQGIACANLGIGMSKVHTTEEFITEENLVANAQFMVEIIKAAQGIKE</sequence>
<dbReference type="InterPro" id="IPR008007">
    <property type="entry name" value="Peptidase_M42"/>
</dbReference>
<dbReference type="InterPro" id="IPR010162">
    <property type="entry name" value="PepT-like"/>
</dbReference>
<evidence type="ECO:0000256" key="3">
    <source>
        <dbReference type="ARBA" id="ARBA00022723"/>
    </source>
</evidence>
<reference evidence="12" key="1">
    <citation type="submission" date="2016-11" db="EMBL/GenBank/DDBJ databases">
        <authorList>
            <person name="Varghese N."/>
            <person name="Submissions S."/>
        </authorList>
    </citation>
    <scope>NUCLEOTIDE SEQUENCE [LARGE SCALE GENOMIC DNA]</scope>
    <source>
        <strain evidence="12">DSM 12395</strain>
    </source>
</reference>
<comment type="cofactor">
    <cofactor evidence="9">
        <name>a divalent metal cation</name>
        <dbReference type="ChEBI" id="CHEBI:60240"/>
    </cofactor>
    <text evidence="9">Binds 2 divalent metal cations per subunit.</text>
</comment>
<evidence type="ECO:0000256" key="9">
    <source>
        <dbReference type="PIRSR" id="PIRSR001123-2"/>
    </source>
</evidence>
<dbReference type="Pfam" id="PF01546">
    <property type="entry name" value="Peptidase_M20"/>
    <property type="match status" value="1"/>
</dbReference>
<feature type="binding site" evidence="9">
    <location>
        <position position="166"/>
    </location>
    <ligand>
        <name>Zn(2+)</name>
        <dbReference type="ChEBI" id="CHEBI:29105"/>
        <label>1</label>
    </ligand>
</feature>
<dbReference type="Pfam" id="PF07687">
    <property type="entry name" value="M20_dimer"/>
    <property type="match status" value="1"/>
</dbReference>
<dbReference type="Gene3D" id="3.40.630.10">
    <property type="entry name" value="Zn peptidases"/>
    <property type="match status" value="1"/>
</dbReference>
<feature type="binding site" evidence="9">
    <location>
        <position position="143"/>
    </location>
    <ligand>
        <name>Zn(2+)</name>
        <dbReference type="ChEBI" id="CHEBI:29105"/>
        <label>2</label>
    </ligand>
</feature>
<dbReference type="RefSeq" id="WP_073239490.1">
    <property type="nucleotide sequence ID" value="NZ_FQUY01000017.1"/>
</dbReference>
<dbReference type="PROSITE" id="PS00758">
    <property type="entry name" value="ARGE_DAPE_CPG2_1"/>
    <property type="match status" value="1"/>
</dbReference>
<evidence type="ECO:0000259" key="10">
    <source>
        <dbReference type="Pfam" id="PF07687"/>
    </source>
</evidence>
<comment type="similarity">
    <text evidence="7">Belongs to the peptidase M42 family.</text>
</comment>
<dbReference type="PANTHER" id="PTHR42994:SF2">
    <property type="entry name" value="PEPTIDASE"/>
    <property type="match status" value="1"/>
</dbReference>
<feature type="binding site" evidence="9">
    <location>
        <position position="109"/>
    </location>
    <ligand>
        <name>Zn(2+)</name>
        <dbReference type="ChEBI" id="CHEBI:29105"/>
        <label>1</label>
    </ligand>
</feature>
<evidence type="ECO:0000256" key="5">
    <source>
        <dbReference type="ARBA" id="ARBA00022833"/>
    </source>
</evidence>
<evidence type="ECO:0000313" key="11">
    <source>
        <dbReference type="EMBL" id="SHF28585.1"/>
    </source>
</evidence>